<evidence type="ECO:0000313" key="3">
    <source>
        <dbReference type="Proteomes" id="UP000305067"/>
    </source>
</evidence>
<dbReference type="Pfam" id="PF13409">
    <property type="entry name" value="GST_N_2"/>
    <property type="match status" value="1"/>
</dbReference>
<name>A0A5C3QHL8_9AGAR</name>
<organism evidence="2 3">
    <name type="scientific">Pterulicium gracile</name>
    <dbReference type="NCBI Taxonomy" id="1884261"/>
    <lineage>
        <taxon>Eukaryota</taxon>
        <taxon>Fungi</taxon>
        <taxon>Dikarya</taxon>
        <taxon>Basidiomycota</taxon>
        <taxon>Agaricomycotina</taxon>
        <taxon>Agaricomycetes</taxon>
        <taxon>Agaricomycetidae</taxon>
        <taxon>Agaricales</taxon>
        <taxon>Pleurotineae</taxon>
        <taxon>Pterulaceae</taxon>
        <taxon>Pterulicium</taxon>
    </lineage>
</organism>
<dbReference type="Pfam" id="PF22041">
    <property type="entry name" value="GST_C_7"/>
    <property type="match status" value="1"/>
</dbReference>
<dbReference type="Proteomes" id="UP000305067">
    <property type="component" value="Unassembled WGS sequence"/>
</dbReference>
<protein>
    <recommendedName>
        <fullName evidence="1">GST N-terminal domain-containing protein</fullName>
    </recommendedName>
</protein>
<dbReference type="STRING" id="1884261.A0A5C3QHL8"/>
<accession>A0A5C3QHL8</accession>
<dbReference type="Gene3D" id="3.40.30.10">
    <property type="entry name" value="Glutaredoxin"/>
    <property type="match status" value="1"/>
</dbReference>
<reference evidence="2 3" key="1">
    <citation type="journal article" date="2019" name="Nat. Ecol. Evol.">
        <title>Megaphylogeny resolves global patterns of mushroom evolution.</title>
        <authorList>
            <person name="Varga T."/>
            <person name="Krizsan K."/>
            <person name="Foldi C."/>
            <person name="Dima B."/>
            <person name="Sanchez-Garcia M."/>
            <person name="Sanchez-Ramirez S."/>
            <person name="Szollosi G.J."/>
            <person name="Szarkandi J.G."/>
            <person name="Papp V."/>
            <person name="Albert L."/>
            <person name="Andreopoulos W."/>
            <person name="Angelini C."/>
            <person name="Antonin V."/>
            <person name="Barry K.W."/>
            <person name="Bougher N.L."/>
            <person name="Buchanan P."/>
            <person name="Buyck B."/>
            <person name="Bense V."/>
            <person name="Catcheside P."/>
            <person name="Chovatia M."/>
            <person name="Cooper J."/>
            <person name="Damon W."/>
            <person name="Desjardin D."/>
            <person name="Finy P."/>
            <person name="Geml J."/>
            <person name="Haridas S."/>
            <person name="Hughes K."/>
            <person name="Justo A."/>
            <person name="Karasinski D."/>
            <person name="Kautmanova I."/>
            <person name="Kiss B."/>
            <person name="Kocsube S."/>
            <person name="Kotiranta H."/>
            <person name="LaButti K.M."/>
            <person name="Lechner B.E."/>
            <person name="Liimatainen K."/>
            <person name="Lipzen A."/>
            <person name="Lukacs Z."/>
            <person name="Mihaltcheva S."/>
            <person name="Morgado L.N."/>
            <person name="Niskanen T."/>
            <person name="Noordeloos M.E."/>
            <person name="Ohm R.A."/>
            <person name="Ortiz-Santana B."/>
            <person name="Ovrebo C."/>
            <person name="Racz N."/>
            <person name="Riley R."/>
            <person name="Savchenko A."/>
            <person name="Shiryaev A."/>
            <person name="Soop K."/>
            <person name="Spirin V."/>
            <person name="Szebenyi C."/>
            <person name="Tomsovsky M."/>
            <person name="Tulloss R.E."/>
            <person name="Uehling J."/>
            <person name="Grigoriev I.V."/>
            <person name="Vagvolgyi C."/>
            <person name="Papp T."/>
            <person name="Martin F.M."/>
            <person name="Miettinen O."/>
            <person name="Hibbett D.S."/>
            <person name="Nagy L.G."/>
        </authorList>
    </citation>
    <scope>NUCLEOTIDE SEQUENCE [LARGE SCALE GENOMIC DNA]</scope>
    <source>
        <strain evidence="2 3">CBS 309.79</strain>
    </source>
</reference>
<dbReference type="InterPro" id="IPR054416">
    <property type="entry name" value="GST_UstS-like_C"/>
</dbReference>
<dbReference type="PROSITE" id="PS50404">
    <property type="entry name" value="GST_NTER"/>
    <property type="match status" value="1"/>
</dbReference>
<dbReference type="Gene3D" id="1.20.1050.10">
    <property type="match status" value="1"/>
</dbReference>
<dbReference type="EMBL" id="ML178844">
    <property type="protein sequence ID" value="TFK97813.1"/>
    <property type="molecule type" value="Genomic_DNA"/>
</dbReference>
<dbReference type="InterPro" id="IPR036249">
    <property type="entry name" value="Thioredoxin-like_sf"/>
</dbReference>
<dbReference type="AlphaFoldDB" id="A0A5C3QHL8"/>
<dbReference type="OrthoDB" id="4951845at2759"/>
<evidence type="ECO:0000259" key="1">
    <source>
        <dbReference type="PROSITE" id="PS50404"/>
    </source>
</evidence>
<feature type="domain" description="GST N-terminal" evidence="1">
    <location>
        <begin position="12"/>
        <end position="109"/>
    </location>
</feature>
<evidence type="ECO:0000313" key="2">
    <source>
        <dbReference type="EMBL" id="TFK97813.1"/>
    </source>
</evidence>
<gene>
    <name evidence="2" type="ORF">BDV98DRAFT_573850</name>
</gene>
<dbReference type="SUPFAM" id="SSF52833">
    <property type="entry name" value="Thioredoxin-like"/>
    <property type="match status" value="1"/>
</dbReference>
<proteinExistence type="predicted"/>
<sequence>MHSTKIVLYELSSGLPDGKPLSPWSTTVRCALNYRQLSHRTELIPLRAFQALAVQIGAKPTTTFPDGSPKYTTPTIVDSTNCTPSSPPIVLSESIDILQYIERTYPDASRPLFTSIAVDRLAQEAVIGMLFPVLNGLDIRATYASVPDADKPTWRDRWLGGKDIDEFVADKKSEGYLDQLRKGEESWTKCAGYLGEEGGKWFGGKKPVFVDFFVLGAVSMVRDIWEEEWEGTFGRVGGGRMGRYLEDGEEYLKVRTEFA</sequence>
<dbReference type="InterPro" id="IPR004045">
    <property type="entry name" value="Glutathione_S-Trfase_N"/>
</dbReference>
<keyword evidence="3" id="KW-1185">Reference proteome</keyword>